<dbReference type="KEGG" id="asn:112548413"/>
<evidence type="ECO:0000259" key="2">
    <source>
        <dbReference type="PROSITE" id="PS50835"/>
    </source>
</evidence>
<evidence type="ECO:0000313" key="4">
    <source>
        <dbReference type="RefSeq" id="XP_025049909.1"/>
    </source>
</evidence>
<sequence length="440" mass="49153">MESELCFTPSGPEDDGVEYQCRVEHETLQKTTAESTGPLPLRVQPQLSQIQVLPDGDAPRETLFAVRIENFYPQKIHEIRWKIDGKPWERSKPREISPNSDGTFTATSMLRVPSRSLTGPGLRVRVSVQHGHRDPPVERELCLGDADVLKPPEVSDILNSVSAEGRVTLSCRITGHFPGELSVTWLQKPRPGSVPVTLQDSAEHSIDPGTAVLAPDGKSFQQETTLSLTQHGLGAEYICRVGHVSLGTPVERSSVQPQLSQIQVLPDGDAPQETRFTIRIENFYPQHIHEIRWKVDGKPWERSEPSEISPNPDGTFTATSVWRVPSRSLTGPGLRVRVCVQHGPGDPPVERELCLGDAECLKGKVGLAFLFDSYNSMNEQQFSLIRKFMVEFAAVQFSLDVQTEFDFTNYTQNPNPQELLRDVKHMKVLTDTFKAIKHLV</sequence>
<dbReference type="PANTHER" id="PTHR23411">
    <property type="entry name" value="TAPASIN"/>
    <property type="match status" value="1"/>
</dbReference>
<dbReference type="InterPro" id="IPR007110">
    <property type="entry name" value="Ig-like_dom"/>
</dbReference>
<gene>
    <name evidence="4" type="primary">LOC112548413</name>
</gene>
<dbReference type="RefSeq" id="XP_025049909.1">
    <property type="nucleotide sequence ID" value="XM_025194124.1"/>
</dbReference>
<dbReference type="InterPro" id="IPR013783">
    <property type="entry name" value="Ig-like_fold"/>
</dbReference>
<evidence type="ECO:0000256" key="1">
    <source>
        <dbReference type="ARBA" id="ARBA00023319"/>
    </source>
</evidence>
<organism evidence="3 4">
    <name type="scientific">Alligator sinensis</name>
    <name type="common">Chinese alligator</name>
    <dbReference type="NCBI Taxonomy" id="38654"/>
    <lineage>
        <taxon>Eukaryota</taxon>
        <taxon>Metazoa</taxon>
        <taxon>Chordata</taxon>
        <taxon>Craniata</taxon>
        <taxon>Vertebrata</taxon>
        <taxon>Euteleostomi</taxon>
        <taxon>Archelosauria</taxon>
        <taxon>Archosauria</taxon>
        <taxon>Crocodylia</taxon>
        <taxon>Alligatoridae</taxon>
        <taxon>Alligatorinae</taxon>
        <taxon>Alligator</taxon>
    </lineage>
</organism>
<proteinExistence type="predicted"/>
<dbReference type="Gene3D" id="2.60.40.10">
    <property type="entry name" value="Immunoglobulins"/>
    <property type="match status" value="4"/>
</dbReference>
<feature type="domain" description="Ig-like" evidence="2">
    <location>
        <begin position="152"/>
        <end position="256"/>
    </location>
</feature>
<dbReference type="InterPro" id="IPR050380">
    <property type="entry name" value="Immune_Resp_Modulators"/>
</dbReference>
<dbReference type="Gene3D" id="3.40.50.410">
    <property type="entry name" value="von Willebrand factor, type A domain"/>
    <property type="match status" value="1"/>
</dbReference>
<dbReference type="PROSITE" id="PS50835">
    <property type="entry name" value="IG_LIKE"/>
    <property type="match status" value="1"/>
</dbReference>
<dbReference type="Proteomes" id="UP000189705">
    <property type="component" value="Unplaced"/>
</dbReference>
<reference evidence="4" key="1">
    <citation type="submission" date="2025-08" db="UniProtKB">
        <authorList>
            <consortium name="RefSeq"/>
        </authorList>
    </citation>
    <scope>IDENTIFICATION</scope>
</reference>
<name>A0A3Q0FRF9_ALLSI</name>
<dbReference type="SUPFAM" id="SSF53300">
    <property type="entry name" value="vWA-like"/>
    <property type="match status" value="1"/>
</dbReference>
<protein>
    <submittedName>
        <fullName evidence="4">Uncharacterized protein LOC112548413</fullName>
    </submittedName>
</protein>
<keyword evidence="3" id="KW-1185">Reference proteome</keyword>
<dbReference type="InParanoid" id="A0A3Q0FRF9"/>
<dbReference type="SMART" id="SM00407">
    <property type="entry name" value="IGc1"/>
    <property type="match status" value="3"/>
</dbReference>
<dbReference type="InterPro" id="IPR003597">
    <property type="entry name" value="Ig_C1-set"/>
</dbReference>
<dbReference type="InterPro" id="IPR036465">
    <property type="entry name" value="vWFA_dom_sf"/>
</dbReference>
<dbReference type="InterPro" id="IPR003006">
    <property type="entry name" value="Ig/MHC_CS"/>
</dbReference>
<evidence type="ECO:0000313" key="3">
    <source>
        <dbReference type="Proteomes" id="UP000189705"/>
    </source>
</evidence>
<dbReference type="AlphaFoldDB" id="A0A3Q0FRF9"/>
<dbReference type="CDD" id="cd00098">
    <property type="entry name" value="IgC1"/>
    <property type="match status" value="1"/>
</dbReference>
<dbReference type="InterPro" id="IPR036179">
    <property type="entry name" value="Ig-like_dom_sf"/>
</dbReference>
<keyword evidence="1" id="KW-0393">Immunoglobulin domain</keyword>
<dbReference type="PROSITE" id="PS00290">
    <property type="entry name" value="IG_MHC"/>
    <property type="match status" value="2"/>
</dbReference>
<dbReference type="GeneID" id="112548413"/>
<dbReference type="SUPFAM" id="SSF48726">
    <property type="entry name" value="Immunoglobulin"/>
    <property type="match status" value="3"/>
</dbReference>
<dbReference type="Pfam" id="PF07654">
    <property type="entry name" value="C1-set"/>
    <property type="match status" value="2"/>
</dbReference>
<accession>A0A3Q0FRF9</accession>